<dbReference type="InterPro" id="IPR007383">
    <property type="entry name" value="DUF445"/>
</dbReference>
<accession>A0A134CE04</accession>
<proteinExistence type="predicted"/>
<dbReference type="AlphaFoldDB" id="A0A134CE04"/>
<dbReference type="Pfam" id="PF04286">
    <property type="entry name" value="DUF445"/>
    <property type="match status" value="1"/>
</dbReference>
<dbReference type="EMBL" id="LSDT01000048">
    <property type="protein sequence ID" value="KXB90400.1"/>
    <property type="molecule type" value="Genomic_DNA"/>
</dbReference>
<keyword evidence="1" id="KW-0812">Transmembrane</keyword>
<feature type="transmembrane region" description="Helical" evidence="1">
    <location>
        <begin position="399"/>
        <end position="419"/>
    </location>
</feature>
<sequence length="423" mass="48594">MMEEVKTTRPHTQIANYILGIAVVALLLAYPVRTLFWGGMITHVAGAALIGGLADWYAVTALFRKPLGISFKTALIPNSKERIAEMARHMVEKEILTVPNMYNVLKHHPILATTLNYLHTENGFRAAERISGQVLNTFLYTVDMRTIVRIFADVGGKAVENIDLAPIMSKAIRIGLRGESGKDFLDFMILHLMTLVQSDTMKKYMGEIYEASIHQYANRHPFVKLFIKPLLKSEIFSPRTVSEKISQKVLDVLREAQKPESTKRDAALRYLWKQVDRFEFNEDWKNSLDEYKNRMYKNVVIRPDTKEAWQRYIQDPDRQKRVCTSAATYVIQKLESWRESPDRIEQVNRTALALVAKELKRLQLWFGATAEQEILKYDSHYLAEQLESRIWYDLQMIRINGSLVGAVLGAVIYLVMYAMKGGA</sequence>
<feature type="transmembrane region" description="Helical" evidence="1">
    <location>
        <begin position="12"/>
        <end position="30"/>
    </location>
</feature>
<dbReference type="GO" id="GO:0005886">
    <property type="term" value="C:plasma membrane"/>
    <property type="evidence" value="ECO:0007669"/>
    <property type="project" value="TreeGrafter"/>
</dbReference>
<dbReference type="STRING" id="1588748.HMPREF3182_01367"/>
<evidence type="ECO:0008006" key="4">
    <source>
        <dbReference type="Google" id="ProtNLM"/>
    </source>
</evidence>
<evidence type="ECO:0000256" key="1">
    <source>
        <dbReference type="SAM" id="Phobius"/>
    </source>
</evidence>
<keyword evidence="1" id="KW-0472">Membrane</keyword>
<comment type="caution">
    <text evidence="2">The sequence shown here is derived from an EMBL/GenBank/DDBJ whole genome shotgun (WGS) entry which is preliminary data.</text>
</comment>
<keyword evidence="3" id="KW-1185">Reference proteome</keyword>
<dbReference type="PANTHER" id="PTHR38442:SF1">
    <property type="entry name" value="INNER MEMBRANE PROTEIN"/>
    <property type="match status" value="1"/>
</dbReference>
<dbReference type="Proteomes" id="UP000070160">
    <property type="component" value="Unassembled WGS sequence"/>
</dbReference>
<dbReference type="PANTHER" id="PTHR38442">
    <property type="entry name" value="INNER MEMBRANE PROTEIN-RELATED"/>
    <property type="match status" value="1"/>
</dbReference>
<feature type="transmembrane region" description="Helical" evidence="1">
    <location>
        <begin position="36"/>
        <end position="63"/>
    </location>
</feature>
<evidence type="ECO:0000313" key="3">
    <source>
        <dbReference type="Proteomes" id="UP000070160"/>
    </source>
</evidence>
<organism evidence="2 3">
    <name type="scientific">Megasphaera hutchinsoni</name>
    <dbReference type="NCBI Taxonomy" id="1588748"/>
    <lineage>
        <taxon>Bacteria</taxon>
        <taxon>Bacillati</taxon>
        <taxon>Bacillota</taxon>
        <taxon>Negativicutes</taxon>
        <taxon>Veillonellales</taxon>
        <taxon>Veillonellaceae</taxon>
        <taxon>Megasphaera</taxon>
    </lineage>
</organism>
<dbReference type="PATRIC" id="fig|1588748.3.peg.1323"/>
<keyword evidence="1" id="KW-1133">Transmembrane helix</keyword>
<reference evidence="3" key="1">
    <citation type="submission" date="2016-01" db="EMBL/GenBank/DDBJ databases">
        <authorList>
            <person name="Mitreva M."/>
            <person name="Pepin K.H."/>
            <person name="Mihindukulasuriya K.A."/>
            <person name="Fulton R."/>
            <person name="Fronick C."/>
            <person name="O'Laughlin M."/>
            <person name="Miner T."/>
            <person name="Herter B."/>
            <person name="Rosa B.A."/>
            <person name="Cordes M."/>
            <person name="Tomlinson C."/>
            <person name="Wollam A."/>
            <person name="Palsikar V.B."/>
            <person name="Mardis E.R."/>
            <person name="Wilson R.K."/>
        </authorList>
    </citation>
    <scope>NUCLEOTIDE SEQUENCE [LARGE SCALE GENOMIC DNA]</scope>
    <source>
        <strain evidence="3">KA00182</strain>
    </source>
</reference>
<evidence type="ECO:0000313" key="2">
    <source>
        <dbReference type="EMBL" id="KXB90400.1"/>
    </source>
</evidence>
<gene>
    <name evidence="2" type="ORF">HMPREF3182_01367</name>
</gene>
<name>A0A134CE04_9FIRM</name>
<protein>
    <recommendedName>
        <fullName evidence="4">DUF445 domain-containing protein</fullName>
    </recommendedName>
</protein>